<keyword evidence="9" id="KW-0969">Cilium</keyword>
<keyword evidence="9" id="KW-0966">Cell projection</keyword>
<dbReference type="GO" id="GO:0003774">
    <property type="term" value="F:cytoskeletal motor activity"/>
    <property type="evidence" value="ECO:0007669"/>
    <property type="project" value="InterPro"/>
</dbReference>
<organism evidence="9 10">
    <name type="scientific">Limnoglobus roseus</name>
    <dbReference type="NCBI Taxonomy" id="2598579"/>
    <lineage>
        <taxon>Bacteria</taxon>
        <taxon>Pseudomonadati</taxon>
        <taxon>Planctomycetota</taxon>
        <taxon>Planctomycetia</taxon>
        <taxon>Gemmatales</taxon>
        <taxon>Gemmataceae</taxon>
        <taxon>Limnoglobus</taxon>
    </lineage>
</organism>
<keyword evidence="7" id="KW-0472">Membrane</keyword>
<dbReference type="InterPro" id="IPR051469">
    <property type="entry name" value="FliN/MopA/SpaO"/>
</dbReference>
<dbReference type="OrthoDB" id="287320at2"/>
<comment type="similarity">
    <text evidence="2">Belongs to the FliN/MopA/SpaO family.</text>
</comment>
<dbReference type="GO" id="GO:0071973">
    <property type="term" value="P:bacterial-type flagellum-dependent cell motility"/>
    <property type="evidence" value="ECO:0007669"/>
    <property type="project" value="InterPro"/>
</dbReference>
<reference evidence="10" key="1">
    <citation type="submission" date="2019-08" db="EMBL/GenBank/DDBJ databases">
        <title>Limnoglobus roseus gen. nov., sp. nov., a novel freshwater planctomycete with a giant genome from the family Gemmataceae.</title>
        <authorList>
            <person name="Kulichevskaya I.S."/>
            <person name="Naumoff D.G."/>
            <person name="Miroshnikov K."/>
            <person name="Ivanova A."/>
            <person name="Philippov D.A."/>
            <person name="Hakobyan A."/>
            <person name="Rijpstra I.C."/>
            <person name="Sinninghe Damste J.S."/>
            <person name="Liesack W."/>
            <person name="Dedysh S.N."/>
        </authorList>
    </citation>
    <scope>NUCLEOTIDE SEQUENCE [LARGE SCALE GENOMIC DNA]</scope>
    <source>
        <strain evidence="10">PX52</strain>
    </source>
</reference>
<dbReference type="Pfam" id="PF01052">
    <property type="entry name" value="FliMN_C"/>
    <property type="match status" value="1"/>
</dbReference>
<evidence type="ECO:0000256" key="7">
    <source>
        <dbReference type="ARBA" id="ARBA00023136"/>
    </source>
</evidence>
<dbReference type="RefSeq" id="WP_149108289.1">
    <property type="nucleotide sequence ID" value="NZ_CP042425.1"/>
</dbReference>
<feature type="domain" description="Flagellar motor switch protein FliN-like C-terminal" evidence="8">
    <location>
        <begin position="54"/>
        <end position="122"/>
    </location>
</feature>
<name>A0A5C1A3X6_9BACT</name>
<keyword evidence="4" id="KW-1003">Cell membrane</keyword>
<dbReference type="KEGG" id="lrs:PX52LOC_00164"/>
<evidence type="ECO:0000256" key="6">
    <source>
        <dbReference type="ARBA" id="ARBA00022779"/>
    </source>
</evidence>
<dbReference type="GO" id="GO:0005886">
    <property type="term" value="C:plasma membrane"/>
    <property type="evidence" value="ECO:0007669"/>
    <property type="project" value="UniProtKB-SubCell"/>
</dbReference>
<dbReference type="Proteomes" id="UP000324974">
    <property type="component" value="Chromosome"/>
</dbReference>
<evidence type="ECO:0000256" key="1">
    <source>
        <dbReference type="ARBA" id="ARBA00004413"/>
    </source>
</evidence>
<evidence type="ECO:0000259" key="8">
    <source>
        <dbReference type="Pfam" id="PF01052"/>
    </source>
</evidence>
<dbReference type="EMBL" id="CP042425">
    <property type="protein sequence ID" value="QEL13310.1"/>
    <property type="molecule type" value="Genomic_DNA"/>
</dbReference>
<keyword evidence="6" id="KW-0283">Flagellar rotation</keyword>
<dbReference type="InterPro" id="IPR036429">
    <property type="entry name" value="SpoA-like_sf"/>
</dbReference>
<evidence type="ECO:0000256" key="2">
    <source>
        <dbReference type="ARBA" id="ARBA00009226"/>
    </source>
</evidence>
<dbReference type="PANTHER" id="PTHR43484:SF1">
    <property type="entry name" value="FLAGELLAR MOTOR SWITCH PROTEIN FLIN"/>
    <property type="match status" value="1"/>
</dbReference>
<dbReference type="SUPFAM" id="SSF101801">
    <property type="entry name" value="Surface presentation of antigens (SPOA)"/>
    <property type="match status" value="1"/>
</dbReference>
<keyword evidence="5" id="KW-0145">Chemotaxis</keyword>
<keyword evidence="9" id="KW-0282">Flagellum</keyword>
<dbReference type="AlphaFoldDB" id="A0A5C1A3X6"/>
<evidence type="ECO:0000256" key="5">
    <source>
        <dbReference type="ARBA" id="ARBA00022500"/>
    </source>
</evidence>
<dbReference type="PRINTS" id="PR00956">
    <property type="entry name" value="FLGMOTORFLIN"/>
</dbReference>
<dbReference type="InterPro" id="IPR001172">
    <property type="entry name" value="FliN_T3SS_HrcQb"/>
</dbReference>
<comment type="subcellular location">
    <subcellularLocation>
        <location evidence="1">Cell membrane</location>
        <topology evidence="1">Peripheral membrane protein</topology>
        <orientation evidence="1">Cytoplasmic side</orientation>
    </subcellularLocation>
</comment>
<dbReference type="PANTHER" id="PTHR43484">
    <property type="match status" value="1"/>
</dbReference>
<evidence type="ECO:0000313" key="9">
    <source>
        <dbReference type="EMBL" id="QEL13310.1"/>
    </source>
</evidence>
<protein>
    <recommendedName>
        <fullName evidence="3">Flagellar motor switch protein FliN</fullName>
    </recommendedName>
</protein>
<proteinExistence type="inferred from homology"/>
<dbReference type="InterPro" id="IPR001543">
    <property type="entry name" value="FliN-like_C"/>
</dbReference>
<dbReference type="GO" id="GO:0006935">
    <property type="term" value="P:chemotaxis"/>
    <property type="evidence" value="ECO:0007669"/>
    <property type="project" value="UniProtKB-KW"/>
</dbReference>
<evidence type="ECO:0000256" key="3">
    <source>
        <dbReference type="ARBA" id="ARBA00021897"/>
    </source>
</evidence>
<accession>A0A5C1A3X6</accession>
<gene>
    <name evidence="9" type="primary">fliN</name>
    <name evidence="9" type="ORF">PX52LOC_00164</name>
</gene>
<evidence type="ECO:0000256" key="4">
    <source>
        <dbReference type="ARBA" id="ARBA00022475"/>
    </source>
</evidence>
<evidence type="ECO:0000313" key="10">
    <source>
        <dbReference type="Proteomes" id="UP000324974"/>
    </source>
</evidence>
<dbReference type="Gene3D" id="2.30.330.10">
    <property type="entry name" value="SpoA-like"/>
    <property type="match status" value="1"/>
</dbReference>
<dbReference type="GO" id="GO:0009425">
    <property type="term" value="C:bacterial-type flagellum basal body"/>
    <property type="evidence" value="ECO:0007669"/>
    <property type="project" value="InterPro"/>
</dbReference>
<sequence>MSTAEAPPADTTTPAPAAAPSAAELNQILAKMAEFAQLMPQSAATGAANPIDFLRDVPVTITAQLGHVVLPIGEILKLGPGAVLELEELVSQPVQLTVRGVPFATGEVVVVEDRFAVRIKQLLPAKGGAKPA</sequence>
<keyword evidence="10" id="KW-1185">Reference proteome</keyword>